<sequence>MSYAYVVDACIQNSWNVGEVMEKIFFYGRYKRNTGPQNVNRALIDLKDSELLYVRFSNKYIRGVETFLKSKLCKCVLISGICTKRSLDLICKNNKNVCYLMHGCLEYENDINNEGLSEELIGLEKEILEKSSKIICVSQYYAQWVADRYPIYKDKIYYANNGLVLEDRKIQRKEEYSVAVSGGNRPIKNNDKVYKAIKKLGQEGIKCKLYVFGEVSENGSSLGKDIDIEICGQLDKDAYYKMLDRISVFVIDSAVEPFGLVLGDALSCHCSVLVTNNVGAKVTVEPLDKNSVIEDPDDIEEIAEKIKYLIDNSNYEMLINNFKEHKTTSMDMLDKIKSICLQK</sequence>
<evidence type="ECO:0000259" key="2">
    <source>
        <dbReference type="Pfam" id="PF00534"/>
    </source>
</evidence>
<dbReference type="Proteomes" id="UP000183190">
    <property type="component" value="Unassembled WGS sequence"/>
</dbReference>
<dbReference type="GO" id="GO:0016757">
    <property type="term" value="F:glycosyltransferase activity"/>
    <property type="evidence" value="ECO:0007669"/>
    <property type="project" value="InterPro"/>
</dbReference>
<dbReference type="SUPFAM" id="SSF53756">
    <property type="entry name" value="UDP-Glycosyltransferase/glycogen phosphorylase"/>
    <property type="match status" value="1"/>
</dbReference>
<accession>A0A1H6IJR9</accession>
<name>A0A1H6IJR9_RUMFL</name>
<dbReference type="OrthoDB" id="9778406at2"/>
<gene>
    <name evidence="3" type="ORF">SAMN02910265_00821</name>
</gene>
<dbReference type="PANTHER" id="PTHR46401:SF2">
    <property type="entry name" value="GLYCOSYLTRANSFERASE WBBK-RELATED"/>
    <property type="match status" value="1"/>
</dbReference>
<evidence type="ECO:0000313" key="3">
    <source>
        <dbReference type="EMBL" id="SEH46557.1"/>
    </source>
</evidence>
<evidence type="ECO:0000256" key="1">
    <source>
        <dbReference type="ARBA" id="ARBA00022679"/>
    </source>
</evidence>
<dbReference type="CDD" id="cd03801">
    <property type="entry name" value="GT4_PimA-like"/>
    <property type="match status" value="1"/>
</dbReference>
<dbReference type="GO" id="GO:0009103">
    <property type="term" value="P:lipopolysaccharide biosynthetic process"/>
    <property type="evidence" value="ECO:0007669"/>
    <property type="project" value="TreeGrafter"/>
</dbReference>
<dbReference type="AlphaFoldDB" id="A0A1H6IJR9"/>
<feature type="domain" description="Glycosyl transferase family 1" evidence="2">
    <location>
        <begin position="172"/>
        <end position="321"/>
    </location>
</feature>
<dbReference type="InterPro" id="IPR001296">
    <property type="entry name" value="Glyco_trans_1"/>
</dbReference>
<reference evidence="3 4" key="1">
    <citation type="submission" date="2016-10" db="EMBL/GenBank/DDBJ databases">
        <authorList>
            <person name="de Groot N.N."/>
        </authorList>
    </citation>
    <scope>NUCLEOTIDE SEQUENCE [LARGE SCALE GENOMIC DNA]</scope>
    <source>
        <strain evidence="3 4">YAD2003</strain>
    </source>
</reference>
<protein>
    <submittedName>
        <fullName evidence="3">Glycosyl transferases group 1</fullName>
    </submittedName>
</protein>
<dbReference type="Gene3D" id="3.40.50.2000">
    <property type="entry name" value="Glycogen Phosphorylase B"/>
    <property type="match status" value="2"/>
</dbReference>
<organism evidence="3 4">
    <name type="scientific">Ruminococcus flavefaciens</name>
    <dbReference type="NCBI Taxonomy" id="1265"/>
    <lineage>
        <taxon>Bacteria</taxon>
        <taxon>Bacillati</taxon>
        <taxon>Bacillota</taxon>
        <taxon>Clostridia</taxon>
        <taxon>Eubacteriales</taxon>
        <taxon>Oscillospiraceae</taxon>
        <taxon>Ruminococcus</taxon>
    </lineage>
</organism>
<dbReference type="Pfam" id="PF00534">
    <property type="entry name" value="Glycos_transf_1"/>
    <property type="match status" value="1"/>
</dbReference>
<dbReference type="EMBL" id="FNWV01000002">
    <property type="protein sequence ID" value="SEH46557.1"/>
    <property type="molecule type" value="Genomic_DNA"/>
</dbReference>
<proteinExistence type="predicted"/>
<keyword evidence="1 3" id="KW-0808">Transferase</keyword>
<dbReference type="PANTHER" id="PTHR46401">
    <property type="entry name" value="GLYCOSYLTRANSFERASE WBBK-RELATED"/>
    <property type="match status" value="1"/>
</dbReference>
<evidence type="ECO:0000313" key="4">
    <source>
        <dbReference type="Proteomes" id="UP000183190"/>
    </source>
</evidence>